<dbReference type="GO" id="GO:0015697">
    <property type="term" value="P:quaternary ammonium group transport"/>
    <property type="evidence" value="ECO:0007669"/>
    <property type="project" value="UniProtKB-ARBA"/>
</dbReference>
<dbReference type="InterPro" id="IPR027417">
    <property type="entry name" value="P-loop_NTPase"/>
</dbReference>
<dbReference type="EMBL" id="VUNH01000007">
    <property type="protein sequence ID" value="MST55878.1"/>
    <property type="molecule type" value="Genomic_DNA"/>
</dbReference>
<dbReference type="Pfam" id="PF08402">
    <property type="entry name" value="TOBE_2"/>
    <property type="match status" value="1"/>
</dbReference>
<feature type="domain" description="ABC transporter" evidence="9">
    <location>
        <begin position="4"/>
        <end position="241"/>
    </location>
</feature>
<dbReference type="Pfam" id="PF00005">
    <property type="entry name" value="ABC_tran"/>
    <property type="match status" value="1"/>
</dbReference>
<keyword evidence="8" id="KW-0472">Membrane</keyword>
<dbReference type="SUPFAM" id="SSF52540">
    <property type="entry name" value="P-loop containing nucleoside triphosphate hydrolases"/>
    <property type="match status" value="1"/>
</dbReference>
<protein>
    <submittedName>
        <fullName evidence="10">ABC transporter ATP-binding protein</fullName>
    </submittedName>
</protein>
<keyword evidence="6" id="KW-0408">Iron</keyword>
<keyword evidence="11" id="KW-1185">Reference proteome</keyword>
<keyword evidence="7" id="KW-0406">Ion transport</keyword>
<dbReference type="InterPro" id="IPR017871">
    <property type="entry name" value="ABC_transporter-like_CS"/>
</dbReference>
<dbReference type="AlphaFoldDB" id="A0A6L5YCV6"/>
<dbReference type="Gene3D" id="3.40.50.300">
    <property type="entry name" value="P-loop containing nucleotide triphosphate hydrolases"/>
    <property type="match status" value="1"/>
</dbReference>
<evidence type="ECO:0000256" key="6">
    <source>
        <dbReference type="ARBA" id="ARBA00023004"/>
    </source>
</evidence>
<dbReference type="GO" id="GO:0043190">
    <property type="term" value="C:ATP-binding cassette (ABC) transporter complex"/>
    <property type="evidence" value="ECO:0007669"/>
    <property type="project" value="InterPro"/>
</dbReference>
<keyword evidence="3" id="KW-0410">Iron transport</keyword>
<keyword evidence="4" id="KW-0547">Nucleotide-binding</keyword>
<evidence type="ECO:0000256" key="8">
    <source>
        <dbReference type="ARBA" id="ARBA00023136"/>
    </source>
</evidence>
<keyword evidence="1" id="KW-0813">Transport</keyword>
<dbReference type="PROSITE" id="PS50893">
    <property type="entry name" value="ABC_TRANSPORTER_2"/>
    <property type="match status" value="1"/>
</dbReference>
<dbReference type="GO" id="GO:0016887">
    <property type="term" value="F:ATP hydrolysis activity"/>
    <property type="evidence" value="ECO:0007669"/>
    <property type="project" value="InterPro"/>
</dbReference>
<evidence type="ECO:0000256" key="5">
    <source>
        <dbReference type="ARBA" id="ARBA00022840"/>
    </source>
</evidence>
<evidence type="ECO:0000313" key="10">
    <source>
        <dbReference type="EMBL" id="MST55878.1"/>
    </source>
</evidence>
<evidence type="ECO:0000256" key="7">
    <source>
        <dbReference type="ARBA" id="ARBA00023065"/>
    </source>
</evidence>
<keyword evidence="2" id="KW-1003">Cell membrane</keyword>
<evidence type="ECO:0000256" key="2">
    <source>
        <dbReference type="ARBA" id="ARBA00022475"/>
    </source>
</evidence>
<dbReference type="Proteomes" id="UP000473699">
    <property type="component" value="Unassembled WGS sequence"/>
</dbReference>
<dbReference type="InterPro" id="IPR003439">
    <property type="entry name" value="ABC_transporter-like_ATP-bd"/>
</dbReference>
<sequence length="362" mass="40229">MGKVIFKNVSFRYGERDIFKDFSLEVEDGQILCLVGPSGCGKTTLARCLLGLSRPRTGEIYVGDECLFSAEKRINVPVERRNIGIVFQDYAVWPHMTVKENVLYPLRKRRVPRDEAEKRAMHALSQVNMTEYAAHLPSQLSGGQQQRVAIARALVCNGGLIVMDEPITNLDAKLREQMLLEIREIQRNLGTTILYITHDQQSALQICDKMAVMQQDGSLCQVGTDEDIILRPANRFAFEFIGVSNFIPVVALGGGLGLDTGTGVAPWDGELPAGFDPRRGVDLGVRPNDVVFDAASPLRARVERRTFLGSEYDYRVTLGARELRVQQSTLDAARQGTADVGDEVGLRLLNPRYYEAKQEVSA</sequence>
<dbReference type="InterPro" id="IPR015853">
    <property type="entry name" value="ABC_transpr_FbpC"/>
</dbReference>
<evidence type="ECO:0000256" key="3">
    <source>
        <dbReference type="ARBA" id="ARBA00022496"/>
    </source>
</evidence>
<dbReference type="SMART" id="SM00382">
    <property type="entry name" value="AAA"/>
    <property type="match status" value="1"/>
</dbReference>
<accession>A0A6L5YCV6</accession>
<comment type="caution">
    <text evidence="10">The sequence shown here is derived from an EMBL/GenBank/DDBJ whole genome shotgun (WGS) entry which is preliminary data.</text>
</comment>
<dbReference type="InterPro" id="IPR050093">
    <property type="entry name" value="ABC_SmlMolc_Importer"/>
</dbReference>
<dbReference type="InterPro" id="IPR013611">
    <property type="entry name" value="Transp-assoc_OB_typ2"/>
</dbReference>
<dbReference type="PROSITE" id="PS00211">
    <property type="entry name" value="ABC_TRANSPORTER_1"/>
    <property type="match status" value="1"/>
</dbReference>
<dbReference type="GO" id="GO:0005524">
    <property type="term" value="F:ATP binding"/>
    <property type="evidence" value="ECO:0007669"/>
    <property type="project" value="UniProtKB-KW"/>
</dbReference>
<dbReference type="SUPFAM" id="SSF50331">
    <property type="entry name" value="MOP-like"/>
    <property type="match status" value="1"/>
</dbReference>
<dbReference type="FunFam" id="3.40.50.300:FF:000425">
    <property type="entry name" value="Probable ABC transporter, ATP-binding subunit"/>
    <property type="match status" value="1"/>
</dbReference>
<reference evidence="10 11" key="1">
    <citation type="submission" date="2019-08" db="EMBL/GenBank/DDBJ databases">
        <title>In-depth cultivation of the pig gut microbiome towards novel bacterial diversity and tailored functional studies.</title>
        <authorList>
            <person name="Wylensek D."/>
            <person name="Hitch T.C.A."/>
            <person name="Clavel T."/>
        </authorList>
    </citation>
    <scope>NUCLEOTIDE SEQUENCE [LARGE SCALE GENOMIC DNA]</scope>
    <source>
        <strain evidence="10 11">SM-530-WT-4B</strain>
    </source>
</reference>
<evidence type="ECO:0000313" key="11">
    <source>
        <dbReference type="Proteomes" id="UP000473699"/>
    </source>
</evidence>
<dbReference type="InterPro" id="IPR003593">
    <property type="entry name" value="AAA+_ATPase"/>
</dbReference>
<dbReference type="CDD" id="cd03259">
    <property type="entry name" value="ABC_Carb_Solutes_like"/>
    <property type="match status" value="1"/>
</dbReference>
<keyword evidence="5 10" id="KW-0067">ATP-binding</keyword>
<name>A0A6L5YCV6_9BACT</name>
<dbReference type="RefSeq" id="WP_154528966.1">
    <property type="nucleotide sequence ID" value="NZ_VUNH01000007.1"/>
</dbReference>
<dbReference type="GO" id="GO:0015408">
    <property type="term" value="F:ABC-type ferric iron transporter activity"/>
    <property type="evidence" value="ECO:0007669"/>
    <property type="project" value="InterPro"/>
</dbReference>
<gene>
    <name evidence="10" type="ORF">FYJ74_07520</name>
</gene>
<organism evidence="10 11">
    <name type="scientific">Pyramidobacter porci</name>
    <dbReference type="NCBI Taxonomy" id="2605789"/>
    <lineage>
        <taxon>Bacteria</taxon>
        <taxon>Thermotogati</taxon>
        <taxon>Synergistota</taxon>
        <taxon>Synergistia</taxon>
        <taxon>Synergistales</taxon>
        <taxon>Dethiosulfovibrionaceae</taxon>
        <taxon>Pyramidobacter</taxon>
    </lineage>
</organism>
<dbReference type="PANTHER" id="PTHR42781:SF4">
    <property type="entry name" value="SPERMIDINE_PUTRESCINE IMPORT ATP-BINDING PROTEIN POTA"/>
    <property type="match status" value="1"/>
</dbReference>
<evidence type="ECO:0000256" key="1">
    <source>
        <dbReference type="ARBA" id="ARBA00022448"/>
    </source>
</evidence>
<dbReference type="PANTHER" id="PTHR42781">
    <property type="entry name" value="SPERMIDINE/PUTRESCINE IMPORT ATP-BINDING PROTEIN POTA"/>
    <property type="match status" value="1"/>
</dbReference>
<dbReference type="InterPro" id="IPR008995">
    <property type="entry name" value="Mo/tungstate-bd_C_term_dom"/>
</dbReference>
<evidence type="ECO:0000259" key="9">
    <source>
        <dbReference type="PROSITE" id="PS50893"/>
    </source>
</evidence>
<evidence type="ECO:0000256" key="4">
    <source>
        <dbReference type="ARBA" id="ARBA00022741"/>
    </source>
</evidence>
<proteinExistence type="predicted"/>